<keyword evidence="2" id="KW-1185">Reference proteome</keyword>
<reference evidence="2" key="1">
    <citation type="submission" date="2015-08" db="EMBL/GenBank/DDBJ databases">
        <title>Fjat-14210 dsm16467.</title>
        <authorList>
            <person name="Liu B."/>
            <person name="Wang J."/>
            <person name="Zhu Y."/>
            <person name="Liu G."/>
            <person name="Chen Q."/>
            <person name="Chen Z."/>
            <person name="Lan J."/>
            <person name="Che J."/>
            <person name="Ge C."/>
            <person name="Shi H."/>
            <person name="Pan Z."/>
            <person name="Liu X."/>
        </authorList>
    </citation>
    <scope>NUCLEOTIDE SEQUENCE [LARGE SCALE GENOMIC DNA]</scope>
    <source>
        <strain evidence="2">DSM 16467</strain>
    </source>
</reference>
<organism evidence="1 2">
    <name type="scientific">Priestia koreensis</name>
    <dbReference type="NCBI Taxonomy" id="284581"/>
    <lineage>
        <taxon>Bacteria</taxon>
        <taxon>Bacillati</taxon>
        <taxon>Bacillota</taxon>
        <taxon>Bacilli</taxon>
        <taxon>Bacillales</taxon>
        <taxon>Bacillaceae</taxon>
        <taxon>Priestia</taxon>
    </lineage>
</organism>
<name>A0A0M0LBB7_9BACI</name>
<sequence>MLKVERKYFSTGDNRKGVQITDGEIQTLLLLYNQRILTHPQMYEYLKQIEPATKSETYRRRVSQKFTKYGIVIAEPYSLGQKGFYFNYYRIGPKGLDILIQEGLISKQVSRNLPSRIANIKNLDHYLSIQQVVISTLSKGLSQGENFTSVAPYDFIGTDQMFENERIVSDWVISHDDQHVLVELDMGTEALNRLEDKVKRYRATSLDNPDRHYSVLFVEIDSSMNLRYGSPNRERRIGNIKKRLLYSKGLELENLDVYVITLERAAALATDLLVGKRPYTSQFIEQDTQLLMKNLSMNSKFGFTLHPILDEFVYIQSENYPTKADMVCELINDAGYKVETVMLVFLEEGNLKSLARVDTLNEYVKKGLTQITIQRIIAFYENREELENDIIGIDYKNVYFGDGSSYGYTGEEPAFYKLVTPYRMEGRALLDWKY</sequence>
<evidence type="ECO:0000313" key="1">
    <source>
        <dbReference type="EMBL" id="KOO48147.1"/>
    </source>
</evidence>
<dbReference type="PATRIC" id="fig|284581.3.peg.1358"/>
<protein>
    <recommendedName>
        <fullName evidence="3">Replication-relaxation</fullName>
    </recommendedName>
</protein>
<accession>A0A0M0LBB7</accession>
<evidence type="ECO:0008006" key="3">
    <source>
        <dbReference type="Google" id="ProtNLM"/>
    </source>
</evidence>
<dbReference type="RefSeq" id="WP_053400294.1">
    <property type="nucleotide sequence ID" value="NZ_LILC01000006.1"/>
</dbReference>
<evidence type="ECO:0000313" key="2">
    <source>
        <dbReference type="Proteomes" id="UP000037558"/>
    </source>
</evidence>
<dbReference type="Pfam" id="PF13814">
    <property type="entry name" value="Replic_Relax"/>
    <property type="match status" value="1"/>
</dbReference>
<dbReference type="OrthoDB" id="2916716at2"/>
<proteinExistence type="predicted"/>
<dbReference type="AlphaFoldDB" id="A0A0M0LBB7"/>
<dbReference type="EMBL" id="LILC01000006">
    <property type="protein sequence ID" value="KOO48147.1"/>
    <property type="molecule type" value="Genomic_DNA"/>
</dbReference>
<dbReference type="Proteomes" id="UP000037558">
    <property type="component" value="Unassembled WGS sequence"/>
</dbReference>
<comment type="caution">
    <text evidence="1">The sequence shown here is derived from an EMBL/GenBank/DDBJ whole genome shotgun (WGS) entry which is preliminary data.</text>
</comment>
<gene>
    <name evidence="1" type="ORF">AMD01_04895</name>
</gene>
<dbReference type="InterPro" id="IPR025855">
    <property type="entry name" value="Replic_Relax"/>
</dbReference>